<name>H0JND0_9NOCA</name>
<comment type="caution">
    <text evidence="2">The sequence shown here is derived from an EMBL/GenBank/DDBJ whole genome shotgun (WGS) entry which is preliminary data.</text>
</comment>
<dbReference type="RefSeq" id="WP_006551108.1">
    <property type="nucleotide sequence ID" value="NZ_AHBW01000033.1"/>
</dbReference>
<organism evidence="2 3">
    <name type="scientific">Rhodococcus pyridinivorans AK37</name>
    <dbReference type="NCBI Taxonomy" id="1114960"/>
    <lineage>
        <taxon>Bacteria</taxon>
        <taxon>Bacillati</taxon>
        <taxon>Actinomycetota</taxon>
        <taxon>Actinomycetes</taxon>
        <taxon>Mycobacteriales</taxon>
        <taxon>Nocardiaceae</taxon>
        <taxon>Rhodococcus</taxon>
    </lineage>
</organism>
<dbReference type="PATRIC" id="fig|1114960.4.peg.1119"/>
<evidence type="ECO:0000256" key="1">
    <source>
        <dbReference type="SAM" id="MobiDB-lite"/>
    </source>
</evidence>
<feature type="compositionally biased region" description="Acidic residues" evidence="1">
    <location>
        <begin position="149"/>
        <end position="159"/>
    </location>
</feature>
<dbReference type="Pfam" id="PF05119">
    <property type="entry name" value="Terminase_4"/>
    <property type="match status" value="1"/>
</dbReference>
<reference evidence="2 3" key="1">
    <citation type="submission" date="2011-12" db="EMBL/GenBank/DDBJ databases">
        <authorList>
            <person name="Kriszt B."/>
            <person name="Tancsics A."/>
            <person name="Cserhati M."/>
            <person name="Toth A."/>
            <person name="Nagy I."/>
            <person name="Horvath B."/>
            <person name="Tamura T."/>
            <person name="Kukolya J."/>
            <person name="Szoboszlay S."/>
        </authorList>
    </citation>
    <scope>NUCLEOTIDE SEQUENCE [LARGE SCALE GENOMIC DNA]</scope>
    <source>
        <strain evidence="2 3">AK37</strain>
    </source>
</reference>
<proteinExistence type="predicted"/>
<evidence type="ECO:0000313" key="3">
    <source>
        <dbReference type="Proteomes" id="UP000005064"/>
    </source>
</evidence>
<protein>
    <submittedName>
        <fullName evidence="2">Phage-related terminase small subunit</fullName>
    </submittedName>
</protein>
<dbReference type="AlphaFoldDB" id="H0JND0"/>
<accession>H0JND0</accession>
<dbReference type="EMBL" id="AHBW01000033">
    <property type="protein sequence ID" value="EHK84902.1"/>
    <property type="molecule type" value="Genomic_DNA"/>
</dbReference>
<feature type="region of interest" description="Disordered" evidence="1">
    <location>
        <begin position="145"/>
        <end position="171"/>
    </location>
</feature>
<evidence type="ECO:0000313" key="2">
    <source>
        <dbReference type="EMBL" id="EHK84902.1"/>
    </source>
</evidence>
<feature type="compositionally biased region" description="Basic and acidic residues" evidence="1">
    <location>
        <begin position="160"/>
        <end position="171"/>
    </location>
</feature>
<sequence length="171" mass="18987">MKVPEGAKILGVTVPRAGTNEDDELLAQRRRGLEAIGAPPEHLGDDDREVWIELRQLVAELPFIKPHHRPLFEAWVGQVAIMRQARAELNAEGLTKPGTRGGTVKHPAANTLEAAARTARAYARDLGLTPSIEADIMRKAVLEPLDPYAGDDDDDDDTPEWAKEYTRPRRR</sequence>
<dbReference type="InterPro" id="IPR006448">
    <property type="entry name" value="Phage_term_ssu_P27"/>
</dbReference>
<dbReference type="Proteomes" id="UP000005064">
    <property type="component" value="Unassembled WGS sequence"/>
</dbReference>
<gene>
    <name evidence="2" type="ORF">AK37_05567</name>
</gene>